<gene>
    <name evidence="4" type="ORF">HannXRQ_Chr04g0101271</name>
    <name evidence="3" type="ORF">HanXRQr2_Chr04g0148731</name>
</gene>
<reference evidence="4" key="2">
    <citation type="submission" date="2017-02" db="EMBL/GenBank/DDBJ databases">
        <title>Sunflower complete genome.</title>
        <authorList>
            <person name="Langlade N."/>
            <person name="Munos S."/>
        </authorList>
    </citation>
    <scope>NUCLEOTIDE SEQUENCE [LARGE SCALE GENOMIC DNA]</scope>
    <source>
        <tissue evidence="4">Leaves</tissue>
    </source>
</reference>
<dbReference type="EMBL" id="MNCJ02000319">
    <property type="protein sequence ID" value="KAF5808719.1"/>
    <property type="molecule type" value="Genomic_DNA"/>
</dbReference>
<dbReference type="OMA" id="SSENNWI"/>
<feature type="domain" description="Uncharacterized GPI-anchored protein At5g19230-like" evidence="2">
    <location>
        <begin position="39"/>
        <end position="165"/>
    </location>
</feature>
<reference evidence="3" key="3">
    <citation type="submission" date="2020-06" db="EMBL/GenBank/DDBJ databases">
        <title>Helianthus annuus Genome sequencing and assembly Release 2.</title>
        <authorList>
            <person name="Gouzy J."/>
            <person name="Langlade N."/>
            <person name="Munos S."/>
        </authorList>
    </citation>
    <scope>NUCLEOTIDE SEQUENCE</scope>
    <source>
        <tissue evidence="3">Leaves</tissue>
    </source>
</reference>
<evidence type="ECO:0000313" key="4">
    <source>
        <dbReference type="EMBL" id="OTG27549.1"/>
    </source>
</evidence>
<accession>A0A251UWX7</accession>
<sequence length="175" mass="19655">MAYVQKYVILTLLLLSIFCINQTVKCDDDNDDDDHLDEEDILLAGINSYRATLNLTALIENERAECLADEIADQFKYQPCTNTTGSNTVPGTEPEIFNYPNLLQKCHLNVNTTRDGVILPACVPNLDSTLVLSNYTMSRYSNYLNDTKYTGVGIGSEDNWIVVVLTTNTPEGRFW</sequence>
<proteinExistence type="predicted"/>
<dbReference type="FunCoup" id="A0A251UWX7">
    <property type="interactions" value="1819"/>
</dbReference>
<evidence type="ECO:0000313" key="5">
    <source>
        <dbReference type="Proteomes" id="UP000215914"/>
    </source>
</evidence>
<reference evidence="3 5" key="1">
    <citation type="journal article" date="2017" name="Nature">
        <title>The sunflower genome provides insights into oil metabolism, flowering and Asterid evolution.</title>
        <authorList>
            <person name="Badouin H."/>
            <person name="Gouzy J."/>
            <person name="Grassa C.J."/>
            <person name="Murat F."/>
            <person name="Staton S.E."/>
            <person name="Cottret L."/>
            <person name="Lelandais-Briere C."/>
            <person name="Owens G.L."/>
            <person name="Carrere S."/>
            <person name="Mayjonade B."/>
            <person name="Legrand L."/>
            <person name="Gill N."/>
            <person name="Kane N.C."/>
            <person name="Bowers J.E."/>
            <person name="Hubner S."/>
            <person name="Bellec A."/>
            <person name="Berard A."/>
            <person name="Berges H."/>
            <person name="Blanchet N."/>
            <person name="Boniface M.C."/>
            <person name="Brunel D."/>
            <person name="Catrice O."/>
            <person name="Chaidir N."/>
            <person name="Claudel C."/>
            <person name="Donnadieu C."/>
            <person name="Faraut T."/>
            <person name="Fievet G."/>
            <person name="Helmstetter N."/>
            <person name="King M."/>
            <person name="Knapp S.J."/>
            <person name="Lai Z."/>
            <person name="Le Paslier M.C."/>
            <person name="Lippi Y."/>
            <person name="Lorenzon L."/>
            <person name="Mandel J.R."/>
            <person name="Marage G."/>
            <person name="Marchand G."/>
            <person name="Marquand E."/>
            <person name="Bret-Mestries E."/>
            <person name="Morien E."/>
            <person name="Nambeesan S."/>
            <person name="Nguyen T."/>
            <person name="Pegot-Espagnet P."/>
            <person name="Pouilly N."/>
            <person name="Raftis F."/>
            <person name="Sallet E."/>
            <person name="Schiex T."/>
            <person name="Thomas J."/>
            <person name="Vandecasteele C."/>
            <person name="Vares D."/>
            <person name="Vear F."/>
            <person name="Vautrin S."/>
            <person name="Crespi M."/>
            <person name="Mangin B."/>
            <person name="Burke J.M."/>
            <person name="Salse J."/>
            <person name="Munos S."/>
            <person name="Vincourt P."/>
            <person name="Rieseberg L.H."/>
            <person name="Langlade N.B."/>
        </authorList>
    </citation>
    <scope>NUCLEOTIDE SEQUENCE [LARGE SCALE GENOMIC DNA]</scope>
    <source>
        <strain evidence="5">cv. SF193</strain>
        <tissue evidence="3">Leaves</tissue>
    </source>
</reference>
<name>A0A251UWX7_HELAN</name>
<dbReference type="PANTHER" id="PTHR33976:SF8">
    <property type="entry name" value="OS07G0645000 PROTEIN"/>
    <property type="match status" value="1"/>
</dbReference>
<dbReference type="STRING" id="4232.A0A251UWX7"/>
<evidence type="ECO:0000256" key="1">
    <source>
        <dbReference type="SAM" id="SignalP"/>
    </source>
</evidence>
<feature type="chain" id="PRO_5012670987" description="Uncharacterized GPI-anchored protein At5g19230-like domain-containing protein" evidence="1">
    <location>
        <begin position="27"/>
        <end position="175"/>
    </location>
</feature>
<dbReference type="EMBL" id="CM007893">
    <property type="protein sequence ID" value="OTG27549.1"/>
    <property type="molecule type" value="Genomic_DNA"/>
</dbReference>
<dbReference type="Proteomes" id="UP000215914">
    <property type="component" value="Chromosome 4"/>
</dbReference>
<evidence type="ECO:0000313" key="3">
    <source>
        <dbReference type="EMBL" id="KAF5808719.1"/>
    </source>
</evidence>
<keyword evidence="5" id="KW-1185">Reference proteome</keyword>
<dbReference type="Pfam" id="PF25884">
    <property type="entry name" value="At5g19230"/>
    <property type="match status" value="1"/>
</dbReference>
<dbReference type="InParanoid" id="A0A251UWX7"/>
<dbReference type="PANTHER" id="PTHR33976">
    <property type="entry name" value="OS07G0645000 PROTEIN"/>
    <property type="match status" value="1"/>
</dbReference>
<keyword evidence="1" id="KW-0732">Signal</keyword>
<feature type="signal peptide" evidence="1">
    <location>
        <begin position="1"/>
        <end position="26"/>
    </location>
</feature>
<dbReference type="Gramene" id="mRNA:HanXRQr2_Chr04g0148731">
    <property type="protein sequence ID" value="mRNA:HanXRQr2_Chr04g0148731"/>
    <property type="gene ID" value="HanXRQr2_Chr04g0148731"/>
</dbReference>
<protein>
    <recommendedName>
        <fullName evidence="2">Uncharacterized GPI-anchored protein At5g19230-like domain-containing protein</fullName>
    </recommendedName>
</protein>
<dbReference type="AlphaFoldDB" id="A0A251UWX7"/>
<dbReference type="InterPro" id="IPR059083">
    <property type="entry name" value="At5g19230_dom"/>
</dbReference>
<dbReference type="InterPro" id="IPR045285">
    <property type="entry name" value="At5g19230-like"/>
</dbReference>
<evidence type="ECO:0000259" key="2">
    <source>
        <dbReference type="Pfam" id="PF25884"/>
    </source>
</evidence>
<organism evidence="4 5">
    <name type="scientific">Helianthus annuus</name>
    <name type="common">Common sunflower</name>
    <dbReference type="NCBI Taxonomy" id="4232"/>
    <lineage>
        <taxon>Eukaryota</taxon>
        <taxon>Viridiplantae</taxon>
        <taxon>Streptophyta</taxon>
        <taxon>Embryophyta</taxon>
        <taxon>Tracheophyta</taxon>
        <taxon>Spermatophyta</taxon>
        <taxon>Magnoliopsida</taxon>
        <taxon>eudicotyledons</taxon>
        <taxon>Gunneridae</taxon>
        <taxon>Pentapetalae</taxon>
        <taxon>asterids</taxon>
        <taxon>campanulids</taxon>
        <taxon>Asterales</taxon>
        <taxon>Asteraceae</taxon>
        <taxon>Asteroideae</taxon>
        <taxon>Heliantheae alliance</taxon>
        <taxon>Heliantheae</taxon>
        <taxon>Helianthus</taxon>
    </lineage>
</organism>